<feature type="transmembrane region" description="Helical" evidence="1">
    <location>
        <begin position="48"/>
        <end position="72"/>
    </location>
</feature>
<keyword evidence="1" id="KW-1133">Transmembrane helix</keyword>
<feature type="transmembrane region" description="Helical" evidence="1">
    <location>
        <begin position="84"/>
        <end position="110"/>
    </location>
</feature>
<gene>
    <name evidence="2" type="ORF">ACFODT_13980</name>
</gene>
<evidence type="ECO:0000313" key="2">
    <source>
        <dbReference type="EMBL" id="MFC3024923.1"/>
    </source>
</evidence>
<reference evidence="3" key="1">
    <citation type="journal article" date="2019" name="Int. J. Syst. Evol. Microbiol.">
        <title>The Global Catalogue of Microorganisms (GCM) 10K type strain sequencing project: providing services to taxonomists for standard genome sequencing and annotation.</title>
        <authorList>
            <consortium name="The Broad Institute Genomics Platform"/>
            <consortium name="The Broad Institute Genome Sequencing Center for Infectious Disease"/>
            <person name="Wu L."/>
            <person name="Ma J."/>
        </authorList>
    </citation>
    <scope>NUCLEOTIDE SEQUENCE [LARGE SCALE GENOMIC DNA]</scope>
    <source>
        <strain evidence="3">KCTC 62784</strain>
    </source>
</reference>
<protein>
    <submittedName>
        <fullName evidence="2">Uncharacterized protein</fullName>
    </submittedName>
</protein>
<accession>A0ABV7CDH3</accession>
<organism evidence="2 3">
    <name type="scientific">Vibrio zhugei</name>
    <dbReference type="NCBI Taxonomy" id="2479546"/>
    <lineage>
        <taxon>Bacteria</taxon>
        <taxon>Pseudomonadati</taxon>
        <taxon>Pseudomonadota</taxon>
        <taxon>Gammaproteobacteria</taxon>
        <taxon>Vibrionales</taxon>
        <taxon>Vibrionaceae</taxon>
        <taxon>Vibrio</taxon>
    </lineage>
</organism>
<feature type="transmembrane region" description="Helical" evidence="1">
    <location>
        <begin position="122"/>
        <end position="141"/>
    </location>
</feature>
<evidence type="ECO:0000256" key="1">
    <source>
        <dbReference type="SAM" id="Phobius"/>
    </source>
</evidence>
<comment type="caution">
    <text evidence="2">The sequence shown here is derived from an EMBL/GenBank/DDBJ whole genome shotgun (WGS) entry which is preliminary data.</text>
</comment>
<sequence length="174" mass="19403">MNMNDDERNTLRDFVAFLKTKPISPNPRLDDAILQIVEKDLCPSVWQIYAKMLVVCMSAGLMSLTLCPQFGIGQETFLFHSLHAIGSGIVFHLFCGLFFVTIGASVSAVVLKKNEIRSLSKLKSAFFLGYSVVCFMLFTIFGKDVFVISSLFWIIGAFLGNIIGFESVAKWRLA</sequence>
<proteinExistence type="predicted"/>
<name>A0ABV7CDH3_9VIBR</name>
<dbReference type="Proteomes" id="UP001595384">
    <property type="component" value="Unassembled WGS sequence"/>
</dbReference>
<feature type="transmembrane region" description="Helical" evidence="1">
    <location>
        <begin position="147"/>
        <end position="169"/>
    </location>
</feature>
<dbReference type="EMBL" id="JBHRSE010000095">
    <property type="protein sequence ID" value="MFC3024923.1"/>
    <property type="molecule type" value="Genomic_DNA"/>
</dbReference>
<keyword evidence="3" id="KW-1185">Reference proteome</keyword>
<keyword evidence="1" id="KW-0472">Membrane</keyword>
<dbReference type="RefSeq" id="WP_123014160.1">
    <property type="nucleotide sequence ID" value="NZ_AP024912.1"/>
</dbReference>
<keyword evidence="1" id="KW-0812">Transmembrane</keyword>
<evidence type="ECO:0000313" key="3">
    <source>
        <dbReference type="Proteomes" id="UP001595384"/>
    </source>
</evidence>